<gene>
    <name evidence="1" type="ORF">SINDD18_00941</name>
</gene>
<dbReference type="EMBL" id="LQZF01000110">
    <property type="protein sequence ID" value="KXU13366.1"/>
    <property type="molecule type" value="Genomic_DNA"/>
</dbReference>
<evidence type="ECO:0000313" key="2">
    <source>
        <dbReference type="Proteomes" id="UP000072578"/>
    </source>
</evidence>
<comment type="caution">
    <text evidence="1">The sequence shown here is derived from an EMBL/GenBank/DDBJ whole genome shotgun (WGS) entry which is preliminary data.</text>
</comment>
<protein>
    <submittedName>
        <fullName evidence="1">VgrG protein</fullName>
    </submittedName>
</protein>
<dbReference type="PATRIC" id="fig|68892.8.peg.1050"/>
<sequence>MNFPKASHSPHETYNLEAGCVRYVRGFYFSDGLEEEIGFVWDGSHLLQEVHPDGRYTYLYTDQDSYEPLAQIRNWTNEDGESKQEIHYFHCDQIGIPR</sequence>
<evidence type="ECO:0000313" key="1">
    <source>
        <dbReference type="EMBL" id="KXU13366.1"/>
    </source>
</evidence>
<accession>A0A139RF38</accession>
<proteinExistence type="predicted"/>
<name>A0A139RF38_9STRE</name>
<dbReference type="Proteomes" id="UP000072578">
    <property type="component" value="Unassembled WGS sequence"/>
</dbReference>
<dbReference type="RefSeq" id="WP_193750829.1">
    <property type="nucleotide sequence ID" value="NZ_KQ970819.1"/>
</dbReference>
<reference evidence="1 2" key="1">
    <citation type="submission" date="2016-01" db="EMBL/GenBank/DDBJ databases">
        <title>Highly variable Streptococcus oralis are common among viridans streptococci isolated from primates.</title>
        <authorList>
            <person name="Denapaite D."/>
            <person name="Rieger M."/>
            <person name="Koendgen S."/>
            <person name="Brueckner R."/>
            <person name="Ochigava I."/>
            <person name="Kappeler P."/>
            <person name="Maetz-Rensing K."/>
            <person name="Leendertz F."/>
            <person name="Hakenbeck R."/>
        </authorList>
    </citation>
    <scope>NUCLEOTIDE SEQUENCE [LARGE SCALE GENOMIC DNA]</scope>
    <source>
        <strain evidence="1 2">DD18</strain>
    </source>
</reference>
<organism evidence="1 2">
    <name type="scientific">Streptococcus infantis</name>
    <dbReference type="NCBI Taxonomy" id="68892"/>
    <lineage>
        <taxon>Bacteria</taxon>
        <taxon>Bacillati</taxon>
        <taxon>Bacillota</taxon>
        <taxon>Bacilli</taxon>
        <taxon>Lactobacillales</taxon>
        <taxon>Streptococcaceae</taxon>
        <taxon>Streptococcus</taxon>
    </lineage>
</organism>
<dbReference type="AlphaFoldDB" id="A0A139RF38"/>